<dbReference type="EMBL" id="CBEP010000124">
    <property type="protein sequence ID" value="CDC05720.1"/>
    <property type="molecule type" value="Genomic_DNA"/>
</dbReference>
<comment type="caution">
    <text evidence="1">The sequence shown here is derived from an EMBL/GenBank/DDBJ whole genome shotgun (WGS) entry which is preliminary data.</text>
</comment>
<evidence type="ECO:0000313" key="1">
    <source>
        <dbReference type="EMBL" id="CDC05720.1"/>
    </source>
</evidence>
<evidence type="ECO:0000313" key="2">
    <source>
        <dbReference type="Proteomes" id="UP000018168"/>
    </source>
</evidence>
<protein>
    <submittedName>
        <fullName evidence="1">Uncharacterized protein</fullName>
    </submittedName>
</protein>
<proteinExistence type="predicted"/>
<organism evidence="1 2">
    <name type="scientific">[Clostridium] leptum CAG:27</name>
    <dbReference type="NCBI Taxonomy" id="1263068"/>
    <lineage>
        <taxon>Bacteria</taxon>
        <taxon>Bacillati</taxon>
        <taxon>Bacillota</taxon>
        <taxon>Clostridia</taxon>
        <taxon>Eubacteriales</taxon>
        <taxon>Oscillospiraceae</taxon>
        <taxon>Oscillospiraceae incertae sedis</taxon>
    </lineage>
</organism>
<dbReference type="Proteomes" id="UP000018168">
    <property type="component" value="Unassembled WGS sequence"/>
</dbReference>
<dbReference type="AlphaFoldDB" id="R6N3V4"/>
<accession>R6N3V4</accession>
<gene>
    <name evidence="1" type="ORF">BN578_01098</name>
</gene>
<sequence>MIKERRYYFRKSVDSESVLCYNKARVKRQIMFPIYIYPPVAKLDIAADSDSEGRGFESLRAGQVNRGRNLELKNETIQVSASFSVL</sequence>
<name>R6N3V4_9FIRM</name>
<reference evidence="1" key="1">
    <citation type="submission" date="2012-11" db="EMBL/GenBank/DDBJ databases">
        <title>Dependencies among metagenomic species, viruses, plasmids and units of genetic variation.</title>
        <authorList>
            <person name="Nielsen H.B."/>
            <person name="Almeida M."/>
            <person name="Juncker A.S."/>
            <person name="Rasmussen S."/>
            <person name="Li J."/>
            <person name="Sunagawa S."/>
            <person name="Plichta D."/>
            <person name="Gautier L."/>
            <person name="Le Chatelier E."/>
            <person name="Peletier E."/>
            <person name="Bonde I."/>
            <person name="Nielsen T."/>
            <person name="Manichanh C."/>
            <person name="Arumugam M."/>
            <person name="Batto J."/>
            <person name="Santos M.B.Q.D."/>
            <person name="Blom N."/>
            <person name="Borruel N."/>
            <person name="Burgdorf K.S."/>
            <person name="Boumezbeur F."/>
            <person name="Casellas F."/>
            <person name="Dore J."/>
            <person name="Guarner F."/>
            <person name="Hansen T."/>
            <person name="Hildebrand F."/>
            <person name="Kaas R.S."/>
            <person name="Kennedy S."/>
            <person name="Kristiansen K."/>
            <person name="Kultima J.R."/>
            <person name="Leonard P."/>
            <person name="Levenez F."/>
            <person name="Lund O."/>
            <person name="Moumen B."/>
            <person name="Le Paslier D."/>
            <person name="Pons N."/>
            <person name="Pedersen O."/>
            <person name="Prifti E."/>
            <person name="Qin J."/>
            <person name="Raes J."/>
            <person name="Tap J."/>
            <person name="Tims S."/>
            <person name="Ussery D.W."/>
            <person name="Yamada T."/>
            <person name="MetaHit consortium"/>
            <person name="Renault P."/>
            <person name="Sicheritz-Ponten T."/>
            <person name="Bork P."/>
            <person name="Wang J."/>
            <person name="Brunak S."/>
            <person name="Ehrlich S.D."/>
        </authorList>
    </citation>
    <scope>NUCLEOTIDE SEQUENCE [LARGE SCALE GENOMIC DNA]</scope>
</reference>